<keyword evidence="3" id="KW-1185">Reference proteome</keyword>
<dbReference type="AlphaFoldDB" id="A0A8A4TQS5"/>
<accession>A0A8A4TQS5</accession>
<reference evidence="2" key="1">
    <citation type="submission" date="2021-03" db="EMBL/GenBank/DDBJ databases">
        <title>Acanthopleuribacteraceae sp. M133.</title>
        <authorList>
            <person name="Wang G."/>
        </authorList>
    </citation>
    <scope>NUCLEOTIDE SEQUENCE</scope>
    <source>
        <strain evidence="2">M133</strain>
    </source>
</reference>
<evidence type="ECO:0000313" key="2">
    <source>
        <dbReference type="EMBL" id="QTD51910.1"/>
    </source>
</evidence>
<dbReference type="RefSeq" id="WP_237382023.1">
    <property type="nucleotide sequence ID" value="NZ_CP071793.1"/>
</dbReference>
<protein>
    <submittedName>
        <fullName evidence="2">Phage tail protein</fullName>
    </submittedName>
</protein>
<organism evidence="2 3">
    <name type="scientific">Sulfidibacter corallicola</name>
    <dbReference type="NCBI Taxonomy" id="2818388"/>
    <lineage>
        <taxon>Bacteria</taxon>
        <taxon>Pseudomonadati</taxon>
        <taxon>Acidobacteriota</taxon>
        <taxon>Holophagae</taxon>
        <taxon>Acanthopleuribacterales</taxon>
        <taxon>Acanthopleuribacteraceae</taxon>
        <taxon>Sulfidibacter</taxon>
    </lineage>
</organism>
<sequence length="174" mass="18785">MSESFLGEVRIFGGDYAPVGWAFCDGKLLSISEHTTLFSLLGTTFGGDGRTTFGLPDLRGRIPVGNHSLDPRIPRDVGSRAGRETVKLTILDLPKHHHSMQGSSDPATATSPENALVATVEGVFYEPETEGNRLQAFPEGTISFAGEGQAHENRMATIAVNYIISLTGHYPERN</sequence>
<evidence type="ECO:0000313" key="3">
    <source>
        <dbReference type="Proteomes" id="UP000663929"/>
    </source>
</evidence>
<proteinExistence type="predicted"/>
<dbReference type="InterPro" id="IPR037053">
    <property type="entry name" value="Phage_tail_collar_dom_sf"/>
</dbReference>
<dbReference type="EMBL" id="CP071793">
    <property type="protein sequence ID" value="QTD51910.1"/>
    <property type="molecule type" value="Genomic_DNA"/>
</dbReference>
<evidence type="ECO:0000259" key="1">
    <source>
        <dbReference type="Pfam" id="PF07484"/>
    </source>
</evidence>
<dbReference type="Proteomes" id="UP000663929">
    <property type="component" value="Chromosome"/>
</dbReference>
<dbReference type="Gene3D" id="3.90.1340.10">
    <property type="entry name" value="Phage tail collar domain"/>
    <property type="match status" value="1"/>
</dbReference>
<dbReference type="SUPFAM" id="SSF88874">
    <property type="entry name" value="Receptor-binding domain of short tail fibre protein gp12"/>
    <property type="match status" value="1"/>
</dbReference>
<name>A0A8A4TQS5_SULCO</name>
<dbReference type="InterPro" id="IPR011083">
    <property type="entry name" value="Phage_tail_collar_dom"/>
</dbReference>
<dbReference type="Pfam" id="PF07484">
    <property type="entry name" value="Collar"/>
    <property type="match status" value="1"/>
</dbReference>
<dbReference type="KEGG" id="scor:J3U87_05510"/>
<gene>
    <name evidence="2" type="ORF">J3U87_05510</name>
</gene>
<feature type="domain" description="Phage tail collar" evidence="1">
    <location>
        <begin position="7"/>
        <end position="63"/>
    </location>
</feature>